<evidence type="ECO:0000313" key="6">
    <source>
        <dbReference type="Proteomes" id="UP001175271"/>
    </source>
</evidence>
<dbReference type="Pfam" id="PF00337">
    <property type="entry name" value="Gal-bind_lectin"/>
    <property type="match status" value="2"/>
</dbReference>
<comment type="caution">
    <text evidence="5">The sequence shown here is derived from an EMBL/GenBank/DDBJ whole genome shotgun (WGS) entry which is preliminary data.</text>
</comment>
<name>A0AA39HF99_9BILA</name>
<dbReference type="Proteomes" id="UP001175271">
    <property type="component" value="Unassembled WGS sequence"/>
</dbReference>
<dbReference type="PANTHER" id="PTHR11346">
    <property type="entry name" value="GALECTIN"/>
    <property type="match status" value="1"/>
</dbReference>
<feature type="domain" description="Galectin" evidence="4">
    <location>
        <begin position="14"/>
        <end position="147"/>
    </location>
</feature>
<keyword evidence="1 3" id="KW-0430">Lectin</keyword>
<sequence>MSVHPGDVAVPVPFTSKLGSQIAPGQTLNIHGLVNPEATRAEVNLLCDTAEISAHVGQVALHVNLRFDEGKVVLNSMAGGEWGKEKRVGLPFKKGEKFDLKIRVHEDKYEILANQKEIAEFDIRVPLDTIDHMQVKGDVSLSGVHWGGRYYKLPFETGFQGGHLHGGQRVYVYGIPKGDRFNIDFIAKNGDVLFHFNPRLKEKQVPCFRSHVSHKCADLKVVRNSQIAGVWGNEEREGPFPFKKEIAFDLVLYNETYSMQIFVDGERIGTFAHRTNNPDTDYFGMRVDGDVDLTGIEFGSQ</sequence>
<evidence type="ECO:0000259" key="4">
    <source>
        <dbReference type="PROSITE" id="PS51304"/>
    </source>
</evidence>
<proteinExistence type="predicted"/>
<dbReference type="FunFam" id="2.60.120.200:FF:000124">
    <property type="entry name" value="Galectin-4"/>
    <property type="match status" value="1"/>
</dbReference>
<dbReference type="SUPFAM" id="SSF49899">
    <property type="entry name" value="Concanavalin A-like lectins/glucanases"/>
    <property type="match status" value="2"/>
</dbReference>
<dbReference type="Gene3D" id="2.60.120.200">
    <property type="match status" value="2"/>
</dbReference>
<evidence type="ECO:0000256" key="2">
    <source>
        <dbReference type="ARBA" id="ARBA00022737"/>
    </source>
</evidence>
<evidence type="ECO:0000256" key="1">
    <source>
        <dbReference type="ARBA" id="ARBA00022734"/>
    </source>
</evidence>
<dbReference type="GO" id="GO:0016936">
    <property type="term" value="F:galactoside binding"/>
    <property type="evidence" value="ECO:0007669"/>
    <property type="project" value="TreeGrafter"/>
</dbReference>
<dbReference type="EMBL" id="JAUCMV010000004">
    <property type="protein sequence ID" value="KAK0403629.1"/>
    <property type="molecule type" value="Genomic_DNA"/>
</dbReference>
<dbReference type="SMART" id="SM00276">
    <property type="entry name" value="GLECT"/>
    <property type="match status" value="2"/>
</dbReference>
<keyword evidence="6" id="KW-1185">Reference proteome</keyword>
<keyword evidence="2" id="KW-0677">Repeat</keyword>
<dbReference type="PANTHER" id="PTHR11346:SF116">
    <property type="entry name" value="GALECTIN"/>
    <property type="match status" value="1"/>
</dbReference>
<dbReference type="GO" id="GO:0030246">
    <property type="term" value="F:carbohydrate binding"/>
    <property type="evidence" value="ECO:0007669"/>
    <property type="project" value="UniProtKB-UniRule"/>
</dbReference>
<dbReference type="InterPro" id="IPR001079">
    <property type="entry name" value="Galectin_CRD"/>
</dbReference>
<feature type="domain" description="Galectin" evidence="4">
    <location>
        <begin position="156"/>
        <end position="299"/>
    </location>
</feature>
<evidence type="ECO:0000256" key="3">
    <source>
        <dbReference type="RuleBase" id="RU102079"/>
    </source>
</evidence>
<dbReference type="AlphaFoldDB" id="A0AA39HF99"/>
<accession>A0AA39HF99</accession>
<dbReference type="CDD" id="cd00070">
    <property type="entry name" value="GLECT"/>
    <property type="match status" value="2"/>
</dbReference>
<gene>
    <name evidence="5" type="ORF">QR680_017041</name>
</gene>
<dbReference type="InterPro" id="IPR044156">
    <property type="entry name" value="Galectin-like"/>
</dbReference>
<protein>
    <recommendedName>
        <fullName evidence="3">Galectin</fullName>
    </recommendedName>
</protein>
<organism evidence="5 6">
    <name type="scientific">Steinernema hermaphroditum</name>
    <dbReference type="NCBI Taxonomy" id="289476"/>
    <lineage>
        <taxon>Eukaryota</taxon>
        <taxon>Metazoa</taxon>
        <taxon>Ecdysozoa</taxon>
        <taxon>Nematoda</taxon>
        <taxon>Chromadorea</taxon>
        <taxon>Rhabditida</taxon>
        <taxon>Tylenchina</taxon>
        <taxon>Panagrolaimomorpha</taxon>
        <taxon>Strongyloidoidea</taxon>
        <taxon>Steinernematidae</taxon>
        <taxon>Steinernema</taxon>
    </lineage>
</organism>
<dbReference type="SMART" id="SM00908">
    <property type="entry name" value="Gal-bind_lectin"/>
    <property type="match status" value="2"/>
</dbReference>
<dbReference type="PROSITE" id="PS51304">
    <property type="entry name" value="GALECTIN"/>
    <property type="match status" value="2"/>
</dbReference>
<reference evidence="5" key="1">
    <citation type="submission" date="2023-06" db="EMBL/GenBank/DDBJ databases">
        <title>Genomic analysis of the entomopathogenic nematode Steinernema hermaphroditum.</title>
        <authorList>
            <person name="Schwarz E.M."/>
            <person name="Heppert J.K."/>
            <person name="Baniya A."/>
            <person name="Schwartz H.T."/>
            <person name="Tan C.-H."/>
            <person name="Antoshechkin I."/>
            <person name="Sternberg P.W."/>
            <person name="Goodrich-Blair H."/>
            <person name="Dillman A.R."/>
        </authorList>
    </citation>
    <scope>NUCLEOTIDE SEQUENCE</scope>
    <source>
        <strain evidence="5">PS9179</strain>
        <tissue evidence="5">Whole animal</tissue>
    </source>
</reference>
<evidence type="ECO:0000313" key="5">
    <source>
        <dbReference type="EMBL" id="KAK0403629.1"/>
    </source>
</evidence>
<dbReference type="InterPro" id="IPR013320">
    <property type="entry name" value="ConA-like_dom_sf"/>
</dbReference>